<evidence type="ECO:0000256" key="1">
    <source>
        <dbReference type="ARBA" id="ARBA00005843"/>
    </source>
</evidence>
<keyword evidence="4" id="KW-1133">Transmembrane helix</keyword>
<dbReference type="PANTHER" id="PTHR44329:SF140">
    <property type="entry name" value="INACTIVE PROTEIN TYROSINE KINASE PTKL"/>
    <property type="match status" value="1"/>
</dbReference>
<evidence type="ECO:0000256" key="3">
    <source>
        <dbReference type="SAM" id="MobiDB-lite"/>
    </source>
</evidence>
<comment type="similarity">
    <text evidence="1">Belongs to the protein kinase superfamily. TKL Ser/Thr protein kinase family.</text>
</comment>
<evidence type="ECO:0000313" key="7">
    <source>
        <dbReference type="Proteomes" id="UP000601435"/>
    </source>
</evidence>
<name>A0A812ZE57_9DINO</name>
<dbReference type="SMART" id="SM00220">
    <property type="entry name" value="S_TKc"/>
    <property type="match status" value="1"/>
</dbReference>
<accession>A0A812ZE57</accession>
<keyword evidence="2" id="KW-0040">ANK repeat</keyword>
<feature type="compositionally biased region" description="Polar residues" evidence="3">
    <location>
        <begin position="67"/>
        <end position="78"/>
    </location>
</feature>
<dbReference type="InterPro" id="IPR011009">
    <property type="entry name" value="Kinase-like_dom_sf"/>
</dbReference>
<comment type="caution">
    <text evidence="6">The sequence shown here is derived from an EMBL/GenBank/DDBJ whole genome shotgun (WGS) entry which is preliminary data.</text>
</comment>
<dbReference type="Gene3D" id="3.30.200.20">
    <property type="entry name" value="Phosphorylase Kinase, domain 1"/>
    <property type="match status" value="1"/>
</dbReference>
<evidence type="ECO:0000259" key="5">
    <source>
        <dbReference type="PROSITE" id="PS50011"/>
    </source>
</evidence>
<dbReference type="PROSITE" id="PS50011">
    <property type="entry name" value="PROTEIN_KINASE_DOM"/>
    <property type="match status" value="1"/>
</dbReference>
<dbReference type="PROSITE" id="PS00108">
    <property type="entry name" value="PROTEIN_KINASE_ST"/>
    <property type="match status" value="1"/>
</dbReference>
<dbReference type="GO" id="GO:0005524">
    <property type="term" value="F:ATP binding"/>
    <property type="evidence" value="ECO:0007669"/>
    <property type="project" value="InterPro"/>
</dbReference>
<dbReference type="InterPro" id="IPR029063">
    <property type="entry name" value="SAM-dependent_MTases_sf"/>
</dbReference>
<dbReference type="Pfam" id="PF00069">
    <property type="entry name" value="Pkinase"/>
    <property type="match status" value="1"/>
</dbReference>
<dbReference type="Gene3D" id="1.10.510.10">
    <property type="entry name" value="Transferase(Phosphotransferase) domain 1"/>
    <property type="match status" value="1"/>
</dbReference>
<protein>
    <submittedName>
        <fullName evidence="6">ILK1 protein</fullName>
    </submittedName>
</protein>
<dbReference type="Gene3D" id="1.25.40.20">
    <property type="entry name" value="Ankyrin repeat-containing domain"/>
    <property type="match status" value="1"/>
</dbReference>
<dbReference type="Pfam" id="PF12796">
    <property type="entry name" value="Ank_2"/>
    <property type="match status" value="1"/>
</dbReference>
<keyword evidence="4" id="KW-0812">Transmembrane</keyword>
<proteinExistence type="inferred from homology"/>
<dbReference type="Gene3D" id="3.40.50.150">
    <property type="entry name" value="Vaccinia Virus protein VP39"/>
    <property type="match status" value="1"/>
</dbReference>
<dbReference type="InterPro" id="IPR036770">
    <property type="entry name" value="Ankyrin_rpt-contain_sf"/>
</dbReference>
<evidence type="ECO:0000256" key="2">
    <source>
        <dbReference type="PROSITE-ProRule" id="PRU00023"/>
    </source>
</evidence>
<dbReference type="Proteomes" id="UP000601435">
    <property type="component" value="Unassembled WGS sequence"/>
</dbReference>
<gene>
    <name evidence="6" type="primary">ILK1</name>
    <name evidence="6" type="ORF">SNEC2469_LOCUS24567</name>
</gene>
<dbReference type="InterPro" id="IPR051681">
    <property type="entry name" value="Ser/Thr_Kinases-Pseudokinases"/>
</dbReference>
<feature type="region of interest" description="Disordered" evidence="3">
    <location>
        <begin position="43"/>
        <end position="82"/>
    </location>
</feature>
<keyword evidence="4" id="KW-0472">Membrane</keyword>
<dbReference type="InterPro" id="IPR002110">
    <property type="entry name" value="Ankyrin_rpt"/>
</dbReference>
<feature type="domain" description="Protein kinase" evidence="5">
    <location>
        <begin position="350"/>
        <end position="652"/>
    </location>
</feature>
<evidence type="ECO:0000313" key="6">
    <source>
        <dbReference type="EMBL" id="CAE7824212.1"/>
    </source>
</evidence>
<dbReference type="SUPFAM" id="SSF56112">
    <property type="entry name" value="Protein kinase-like (PK-like)"/>
    <property type="match status" value="1"/>
</dbReference>
<dbReference type="EMBL" id="CAJNJA010047441">
    <property type="protein sequence ID" value="CAE7824212.1"/>
    <property type="molecule type" value="Genomic_DNA"/>
</dbReference>
<dbReference type="GO" id="GO:0004674">
    <property type="term" value="F:protein serine/threonine kinase activity"/>
    <property type="evidence" value="ECO:0007669"/>
    <property type="project" value="TreeGrafter"/>
</dbReference>
<dbReference type="SUPFAM" id="SSF48403">
    <property type="entry name" value="Ankyrin repeat"/>
    <property type="match status" value="1"/>
</dbReference>
<dbReference type="PROSITE" id="PS50297">
    <property type="entry name" value="ANK_REP_REGION"/>
    <property type="match status" value="1"/>
</dbReference>
<dbReference type="InterPro" id="IPR008271">
    <property type="entry name" value="Ser/Thr_kinase_AS"/>
</dbReference>
<organism evidence="6 7">
    <name type="scientific">Symbiodinium necroappetens</name>
    <dbReference type="NCBI Taxonomy" id="1628268"/>
    <lineage>
        <taxon>Eukaryota</taxon>
        <taxon>Sar</taxon>
        <taxon>Alveolata</taxon>
        <taxon>Dinophyceae</taxon>
        <taxon>Suessiales</taxon>
        <taxon>Symbiodiniaceae</taxon>
        <taxon>Symbiodinium</taxon>
    </lineage>
</organism>
<dbReference type="PROSITE" id="PS50088">
    <property type="entry name" value="ANK_REPEAT"/>
    <property type="match status" value="1"/>
</dbReference>
<feature type="transmembrane region" description="Helical" evidence="4">
    <location>
        <begin position="875"/>
        <end position="894"/>
    </location>
</feature>
<sequence length="901" mass="99106">AAFQCVIMPPVQSATDGRAKNATEVCGPSRSVYTIDFEKEVDKLIEDPSRTQPSAAPESPVGEGPSEQPSFLQAPTKNMSDKKGVSAGLAAYRAQGLATLKAIEMHAEHGGGDSWQEAPNAHDAGLRAYRAHGLATLQAMEATPDFGSHVWPSPPGYVDAGQPGPGQFLVIASAEASGDSNIPSSFSSLIGVAMMTFFSSAPETQEEPLPALLGRTQTSAPTTKEKEDDSIQQATMKLCYAAAAGDCLKVKTLLSQNLDPNVADYGGKTPLHVACSINTAGAQEVVRILLEHGSAANATDCLGQTPLDISSRAGNFAVKAVLEEHGAKLQREVLESRARESFWLLKPEEIVLRKQIGKTLKSAVHLANWKGTIVVVKCAKMHQSNMVKNLRKSQSMVLGGGVEKASPKRAEDAELEDDITEEMLHEIDLLASLRHPDLVLFLGACLDPGHPIMFVSEFMGGGDLENYMLKMREKTEVAFWKPPLWRMVEWSCAIGRGLAFLHGFRVPIVHRDLKPLNLLLTKNLELKMTDFGISKMMATADSEQHMMTGGVGSYLYMAPEVVRYEEYNEKVDIYSYGLIMYYISAGRRPFQHLTLDPEVILQQYCQKKEPRPLISDCPKVLRGIIEPCWAVDKSDRPSAEEVLHDKNVDAWTTSSQFKLDLVSLFNNSRNETMLEVGAHLGHCTRVLSRLFGTVLALENSLQVLKNNAARNEDLRNVVYMKFHSVMDDWALFSQTPIHAVFIDAAHDYGSVRSDLERALALPHVRTIVLDDYGTTAGVHRAIDEAVASGLVKIRSFIGRAPPWSYDGSRISDWEGVVLEPLPRQATAMPSLEESLLGSSWVIYPAGVFTSGYFAPPGKIQSRGKEKHDDDSMVMTMMRMMMMMMVMVMMMMTTIDNTQNQQ</sequence>
<dbReference type="PANTHER" id="PTHR44329">
    <property type="entry name" value="SERINE/THREONINE-PROTEIN KINASE TNNI3K-RELATED"/>
    <property type="match status" value="1"/>
</dbReference>
<reference evidence="6" key="1">
    <citation type="submission" date="2021-02" db="EMBL/GenBank/DDBJ databases">
        <authorList>
            <person name="Dougan E. K."/>
            <person name="Rhodes N."/>
            <person name="Thang M."/>
            <person name="Chan C."/>
        </authorList>
    </citation>
    <scope>NUCLEOTIDE SEQUENCE</scope>
</reference>
<dbReference type="SMART" id="SM00248">
    <property type="entry name" value="ANK"/>
    <property type="match status" value="3"/>
</dbReference>
<dbReference type="OrthoDB" id="4062651at2759"/>
<dbReference type="InterPro" id="IPR000719">
    <property type="entry name" value="Prot_kinase_dom"/>
</dbReference>
<evidence type="ECO:0000256" key="4">
    <source>
        <dbReference type="SAM" id="Phobius"/>
    </source>
</evidence>
<feature type="non-terminal residue" evidence="6">
    <location>
        <position position="1"/>
    </location>
</feature>
<keyword evidence="7" id="KW-1185">Reference proteome</keyword>
<dbReference type="SUPFAM" id="SSF53335">
    <property type="entry name" value="S-adenosyl-L-methionine-dependent methyltransferases"/>
    <property type="match status" value="1"/>
</dbReference>
<dbReference type="AlphaFoldDB" id="A0A812ZE57"/>
<feature type="repeat" description="ANK" evidence="2">
    <location>
        <begin position="266"/>
        <end position="301"/>
    </location>
</feature>